<name>A0ABY8D416_9HYPH</name>
<dbReference type="EMBL" id="CP120372">
    <property type="protein sequence ID" value="WEX85614.1"/>
    <property type="molecule type" value="Genomic_DNA"/>
</dbReference>
<geneLocation type="plasmid" evidence="2 3">
    <name>unnamed</name>
</geneLocation>
<evidence type="ECO:0000313" key="3">
    <source>
        <dbReference type="Proteomes" id="UP001235547"/>
    </source>
</evidence>
<sequence>MPIALPSQGLPWQTRLADSLATRRNPRSSLISNRSWYFCTLVRLVAVPQVEDQTRTPGGLGREPENRDGSAGAHGSSGLRGDYGFPAPATRPVLHFNRRSR</sequence>
<dbReference type="RefSeq" id="WP_280736532.1">
    <property type="nucleotide sequence ID" value="NZ_CP120369.1"/>
</dbReference>
<accession>A0ABY8D416</accession>
<protein>
    <submittedName>
        <fullName evidence="2">Uncharacterized protein</fullName>
    </submittedName>
</protein>
<reference evidence="2 3" key="1">
    <citation type="submission" date="2023-03" db="EMBL/GenBank/DDBJ databases">
        <authorList>
            <person name="Kaur S."/>
            <person name="Espinosa-Saiz D."/>
            <person name="Velazquez E."/>
            <person name="Menendez E."/>
            <person name="diCenzo G.C."/>
        </authorList>
    </citation>
    <scope>NUCLEOTIDE SEQUENCE [LARGE SCALE GENOMIC DNA]</scope>
    <source>
        <strain evidence="2 3">LMG 27395</strain>
        <plasmid evidence="2 3">unnamed</plasmid>
    </source>
</reference>
<keyword evidence="3" id="KW-1185">Reference proteome</keyword>
<keyword evidence="2" id="KW-0614">Plasmid</keyword>
<dbReference type="Proteomes" id="UP001235547">
    <property type="component" value="Plasmid unnamed"/>
</dbReference>
<evidence type="ECO:0000313" key="2">
    <source>
        <dbReference type="EMBL" id="WEX85614.1"/>
    </source>
</evidence>
<feature type="region of interest" description="Disordered" evidence="1">
    <location>
        <begin position="50"/>
        <end position="101"/>
    </location>
</feature>
<gene>
    <name evidence="2" type="ORF">PYH38_006046</name>
</gene>
<proteinExistence type="predicted"/>
<organism evidence="2 3">
    <name type="scientific">Sinorhizobium numidicum</name>
    <dbReference type="NCBI Taxonomy" id="680248"/>
    <lineage>
        <taxon>Bacteria</taxon>
        <taxon>Pseudomonadati</taxon>
        <taxon>Pseudomonadota</taxon>
        <taxon>Alphaproteobacteria</taxon>
        <taxon>Hyphomicrobiales</taxon>
        <taxon>Rhizobiaceae</taxon>
        <taxon>Sinorhizobium/Ensifer group</taxon>
        <taxon>Sinorhizobium</taxon>
    </lineage>
</organism>
<evidence type="ECO:0000256" key="1">
    <source>
        <dbReference type="SAM" id="MobiDB-lite"/>
    </source>
</evidence>